<name>A0A8R7K3N0_TRIUA</name>
<dbReference type="AlphaFoldDB" id="A0A8R7K3N0"/>
<evidence type="ECO:0000313" key="2">
    <source>
        <dbReference type="EnsemblPlants" id="TuG1812G0100004102.01.T01.cds416717"/>
    </source>
</evidence>
<evidence type="ECO:0000313" key="3">
    <source>
        <dbReference type="Proteomes" id="UP000015106"/>
    </source>
</evidence>
<feature type="region of interest" description="Disordered" evidence="1">
    <location>
        <begin position="1"/>
        <end position="43"/>
    </location>
</feature>
<accession>A0A8R7K3N0</accession>
<reference evidence="2" key="2">
    <citation type="submission" date="2018-03" db="EMBL/GenBank/DDBJ databases">
        <title>The Triticum urartu genome reveals the dynamic nature of wheat genome evolution.</title>
        <authorList>
            <person name="Ling H."/>
            <person name="Ma B."/>
            <person name="Shi X."/>
            <person name="Liu H."/>
            <person name="Dong L."/>
            <person name="Sun H."/>
            <person name="Cao Y."/>
            <person name="Gao Q."/>
            <person name="Zheng S."/>
            <person name="Li Y."/>
            <person name="Yu Y."/>
            <person name="Du H."/>
            <person name="Qi M."/>
            <person name="Li Y."/>
            <person name="Yu H."/>
            <person name="Cui Y."/>
            <person name="Wang N."/>
            <person name="Chen C."/>
            <person name="Wu H."/>
            <person name="Zhao Y."/>
            <person name="Zhang J."/>
            <person name="Li Y."/>
            <person name="Zhou W."/>
            <person name="Zhang B."/>
            <person name="Hu W."/>
            <person name="Eijk M."/>
            <person name="Tang J."/>
            <person name="Witsenboer H."/>
            <person name="Zhao S."/>
            <person name="Li Z."/>
            <person name="Zhang A."/>
            <person name="Wang D."/>
            <person name="Liang C."/>
        </authorList>
    </citation>
    <scope>NUCLEOTIDE SEQUENCE [LARGE SCALE GENOMIC DNA]</scope>
    <source>
        <strain evidence="2">cv. G1812</strain>
    </source>
</reference>
<protein>
    <submittedName>
        <fullName evidence="2">Uncharacterized protein</fullName>
    </submittedName>
</protein>
<gene>
    <name evidence="2" type="primary">LOC125527466</name>
</gene>
<dbReference type="Gramene" id="TuG1812G0100004102.01.T01">
    <property type="protein sequence ID" value="TuG1812G0100004102.01.T01.cds416717"/>
    <property type="gene ID" value="TuG1812G0100004102.01"/>
</dbReference>
<keyword evidence="3" id="KW-1185">Reference proteome</keyword>
<proteinExistence type="predicted"/>
<evidence type="ECO:0000256" key="1">
    <source>
        <dbReference type="SAM" id="MobiDB-lite"/>
    </source>
</evidence>
<organism evidence="2 3">
    <name type="scientific">Triticum urartu</name>
    <name type="common">Red wild einkorn</name>
    <name type="synonym">Crithodium urartu</name>
    <dbReference type="NCBI Taxonomy" id="4572"/>
    <lineage>
        <taxon>Eukaryota</taxon>
        <taxon>Viridiplantae</taxon>
        <taxon>Streptophyta</taxon>
        <taxon>Embryophyta</taxon>
        <taxon>Tracheophyta</taxon>
        <taxon>Spermatophyta</taxon>
        <taxon>Magnoliopsida</taxon>
        <taxon>Liliopsida</taxon>
        <taxon>Poales</taxon>
        <taxon>Poaceae</taxon>
        <taxon>BOP clade</taxon>
        <taxon>Pooideae</taxon>
        <taxon>Triticodae</taxon>
        <taxon>Triticeae</taxon>
        <taxon>Triticinae</taxon>
        <taxon>Triticum</taxon>
    </lineage>
</organism>
<reference evidence="3" key="1">
    <citation type="journal article" date="2013" name="Nature">
        <title>Draft genome of the wheat A-genome progenitor Triticum urartu.</title>
        <authorList>
            <person name="Ling H.Q."/>
            <person name="Zhao S."/>
            <person name="Liu D."/>
            <person name="Wang J."/>
            <person name="Sun H."/>
            <person name="Zhang C."/>
            <person name="Fan H."/>
            <person name="Li D."/>
            <person name="Dong L."/>
            <person name="Tao Y."/>
            <person name="Gao C."/>
            <person name="Wu H."/>
            <person name="Li Y."/>
            <person name="Cui Y."/>
            <person name="Guo X."/>
            <person name="Zheng S."/>
            <person name="Wang B."/>
            <person name="Yu K."/>
            <person name="Liang Q."/>
            <person name="Yang W."/>
            <person name="Lou X."/>
            <person name="Chen J."/>
            <person name="Feng M."/>
            <person name="Jian J."/>
            <person name="Zhang X."/>
            <person name="Luo G."/>
            <person name="Jiang Y."/>
            <person name="Liu J."/>
            <person name="Wang Z."/>
            <person name="Sha Y."/>
            <person name="Zhang B."/>
            <person name="Wu H."/>
            <person name="Tang D."/>
            <person name="Shen Q."/>
            <person name="Xue P."/>
            <person name="Zou S."/>
            <person name="Wang X."/>
            <person name="Liu X."/>
            <person name="Wang F."/>
            <person name="Yang Y."/>
            <person name="An X."/>
            <person name="Dong Z."/>
            <person name="Zhang K."/>
            <person name="Zhang X."/>
            <person name="Luo M.C."/>
            <person name="Dvorak J."/>
            <person name="Tong Y."/>
            <person name="Wang J."/>
            <person name="Yang H."/>
            <person name="Li Z."/>
            <person name="Wang D."/>
            <person name="Zhang A."/>
            <person name="Wang J."/>
        </authorList>
    </citation>
    <scope>NUCLEOTIDE SEQUENCE</scope>
    <source>
        <strain evidence="3">cv. G1812</strain>
    </source>
</reference>
<reference evidence="2" key="3">
    <citation type="submission" date="2022-06" db="UniProtKB">
        <authorList>
            <consortium name="EnsemblPlants"/>
        </authorList>
    </citation>
    <scope>IDENTIFICATION</scope>
</reference>
<dbReference type="Proteomes" id="UP000015106">
    <property type="component" value="Chromosome 1"/>
</dbReference>
<sequence>GGRAARPATWAKKTPIPSIRPEPSEATLPTRALEPSTAFPTPPDARALYGRVFSTAAATPLHPPRPPDGIHPPSPSFLYPPFTLLPHKDLARRLRFRPKNPSFQREQGWLVPDPSFFFLGAAGGAFFLLGPDPIRALLASVGGAGVG</sequence>
<dbReference type="EnsemblPlants" id="TuG1812G0100004102.01.T01">
    <property type="protein sequence ID" value="TuG1812G0100004102.01.T01.cds416717"/>
    <property type="gene ID" value="TuG1812G0100004102.01"/>
</dbReference>